<feature type="region of interest" description="Disordered" evidence="1">
    <location>
        <begin position="371"/>
        <end position="402"/>
    </location>
</feature>
<feature type="compositionally biased region" description="Polar residues" evidence="1">
    <location>
        <begin position="468"/>
        <end position="478"/>
    </location>
</feature>
<dbReference type="InterPro" id="IPR039276">
    <property type="entry name" value="SHH1/2"/>
</dbReference>
<dbReference type="EMBL" id="JBFOLJ010000002">
    <property type="protein sequence ID" value="KAL2554652.1"/>
    <property type="molecule type" value="Genomic_DNA"/>
</dbReference>
<dbReference type="InterPro" id="IPR032001">
    <property type="entry name" value="SAWADEE_dom"/>
</dbReference>
<accession>A0ABD1WY56</accession>
<evidence type="ECO:0000256" key="1">
    <source>
        <dbReference type="SAM" id="MobiDB-lite"/>
    </source>
</evidence>
<feature type="region of interest" description="Disordered" evidence="1">
    <location>
        <begin position="441"/>
        <end position="608"/>
    </location>
</feature>
<feature type="region of interest" description="Disordered" evidence="1">
    <location>
        <begin position="250"/>
        <end position="280"/>
    </location>
</feature>
<protein>
    <recommendedName>
        <fullName evidence="2">SAWADEE domain-containing protein</fullName>
    </recommendedName>
</protein>
<keyword evidence="4" id="KW-1185">Reference proteome</keyword>
<dbReference type="PANTHER" id="PTHR33827:SF9">
    <property type="entry name" value="SAWADEE DOMAIN-CONTAINING PROTEIN"/>
    <property type="match status" value="1"/>
</dbReference>
<evidence type="ECO:0000259" key="2">
    <source>
        <dbReference type="Pfam" id="PF16719"/>
    </source>
</evidence>
<feature type="compositionally biased region" description="Basic and acidic residues" evidence="1">
    <location>
        <begin position="372"/>
        <end position="393"/>
    </location>
</feature>
<sequence>MANGGCNDSAPNDDVELEAKRKDDFSWHPCQVSLCSTGLGLIVHYGDSDSEETIVDKEEVLARLRVRSVPLQGNSCSLVQLGDHVLATQNSHVKGLFFDAQVEEVIRVRHSKKIHCRCTFTIKWLHRAHEGGALTIPSSAIMKLATESINLHPIISAFFCTPESSSGLSASPFPTIADSMDWEMDIHALLEKQIEEISNSADVSVKKKSDDILFGIQVDSKGQIHGRSIDTSKLNDSHVQGVLNHLKRTTRSRSKQPMETKIRNPSSAIPSVRDEPQEIRSPTNPLAARAALASLRSKFPQNAELSVQDNVEKADIITVDSSSVMDEISMKIEATLTRENPNYEGIVKMLFPTTSAPEVSEFSIISSRARLKGKENEDKDPVKKTAQPSEKRLTSSAVQRNTAIHENVEMTYYKQTKLRSSSKTRSVTHSTVNKAEKISATEANSGIEENISTKCSKSKSSANKIASQGNDLSQNQEPDGSPIDAESSRSPAEDGESLMEKDGQIIKNVSKRKFVAEDTAKLNYPKRMTRSAAREDTEKNNVQPNERLRKSRSAERDEDVELKTTPKSEENVASHSEGIKRKFDSSKNELRSSPQLRFLPRTRSQNKA</sequence>
<dbReference type="Gene3D" id="2.30.30.140">
    <property type="match status" value="1"/>
</dbReference>
<gene>
    <name evidence="3" type="ORF">Fot_08271</name>
</gene>
<dbReference type="Proteomes" id="UP001604277">
    <property type="component" value="Unassembled WGS sequence"/>
</dbReference>
<name>A0ABD1WY56_9LAMI</name>
<evidence type="ECO:0000313" key="3">
    <source>
        <dbReference type="EMBL" id="KAL2554652.1"/>
    </source>
</evidence>
<proteinExistence type="predicted"/>
<organism evidence="3 4">
    <name type="scientific">Forsythia ovata</name>
    <dbReference type="NCBI Taxonomy" id="205694"/>
    <lineage>
        <taxon>Eukaryota</taxon>
        <taxon>Viridiplantae</taxon>
        <taxon>Streptophyta</taxon>
        <taxon>Embryophyta</taxon>
        <taxon>Tracheophyta</taxon>
        <taxon>Spermatophyta</taxon>
        <taxon>Magnoliopsida</taxon>
        <taxon>eudicotyledons</taxon>
        <taxon>Gunneridae</taxon>
        <taxon>Pentapetalae</taxon>
        <taxon>asterids</taxon>
        <taxon>lamiids</taxon>
        <taxon>Lamiales</taxon>
        <taxon>Oleaceae</taxon>
        <taxon>Forsythieae</taxon>
        <taxon>Forsythia</taxon>
    </lineage>
</organism>
<feature type="compositionally biased region" description="Low complexity" evidence="1">
    <location>
        <begin position="450"/>
        <end position="467"/>
    </location>
</feature>
<dbReference type="PANTHER" id="PTHR33827">
    <property type="entry name" value="PROTEIN SAWADEE HOMEODOMAIN HOMOLOG 2"/>
    <property type="match status" value="1"/>
</dbReference>
<feature type="domain" description="SAWADEE" evidence="2">
    <location>
        <begin position="14"/>
        <end position="136"/>
    </location>
</feature>
<dbReference type="Pfam" id="PF16719">
    <property type="entry name" value="SAWADEE"/>
    <property type="match status" value="1"/>
</dbReference>
<evidence type="ECO:0000313" key="4">
    <source>
        <dbReference type="Proteomes" id="UP001604277"/>
    </source>
</evidence>
<dbReference type="AlphaFoldDB" id="A0ABD1WY56"/>
<reference evidence="4" key="1">
    <citation type="submission" date="2024-07" db="EMBL/GenBank/DDBJ databases">
        <title>Two chromosome-level genome assemblies of Korean endemic species Abeliophyllum distichum and Forsythia ovata (Oleaceae).</title>
        <authorList>
            <person name="Jang H."/>
        </authorList>
    </citation>
    <scope>NUCLEOTIDE SEQUENCE [LARGE SCALE GENOMIC DNA]</scope>
</reference>
<feature type="compositionally biased region" description="Basic and acidic residues" evidence="1">
    <location>
        <begin position="546"/>
        <end position="590"/>
    </location>
</feature>
<comment type="caution">
    <text evidence="3">The sequence shown here is derived from an EMBL/GenBank/DDBJ whole genome shotgun (WGS) entry which is preliminary data.</text>
</comment>